<dbReference type="VEuPathDB" id="FungiDB:AMAG_07309"/>
<dbReference type="EMBL" id="GG745339">
    <property type="protein sequence ID" value="KNE62053.1"/>
    <property type="molecule type" value="Genomic_DNA"/>
</dbReference>
<evidence type="ECO:0000313" key="2">
    <source>
        <dbReference type="EMBL" id="KNE62053.1"/>
    </source>
</evidence>
<reference evidence="2 3" key="1">
    <citation type="submission" date="2009-11" db="EMBL/GenBank/DDBJ databases">
        <title>Annotation of Allomyces macrogynus ATCC 38327.</title>
        <authorList>
            <consortium name="The Broad Institute Genome Sequencing Platform"/>
            <person name="Russ C."/>
            <person name="Cuomo C."/>
            <person name="Burger G."/>
            <person name="Gray M.W."/>
            <person name="Holland P.W.H."/>
            <person name="King N."/>
            <person name="Lang F.B.F."/>
            <person name="Roger A.J."/>
            <person name="Ruiz-Trillo I."/>
            <person name="Young S.K."/>
            <person name="Zeng Q."/>
            <person name="Gargeya S."/>
            <person name="Fitzgerald M."/>
            <person name="Haas B."/>
            <person name="Abouelleil A."/>
            <person name="Alvarado L."/>
            <person name="Arachchi H.M."/>
            <person name="Berlin A."/>
            <person name="Chapman S.B."/>
            <person name="Gearin G."/>
            <person name="Goldberg J."/>
            <person name="Griggs A."/>
            <person name="Gujja S."/>
            <person name="Hansen M."/>
            <person name="Heiman D."/>
            <person name="Howarth C."/>
            <person name="Larimer J."/>
            <person name="Lui A."/>
            <person name="MacDonald P.J.P."/>
            <person name="McCowen C."/>
            <person name="Montmayeur A."/>
            <person name="Murphy C."/>
            <person name="Neiman D."/>
            <person name="Pearson M."/>
            <person name="Priest M."/>
            <person name="Roberts A."/>
            <person name="Saif S."/>
            <person name="Shea T."/>
            <person name="Sisk P."/>
            <person name="Stolte C."/>
            <person name="Sykes S."/>
            <person name="Wortman J."/>
            <person name="Nusbaum C."/>
            <person name="Birren B."/>
        </authorList>
    </citation>
    <scope>NUCLEOTIDE SEQUENCE [LARGE SCALE GENOMIC DNA]</scope>
    <source>
        <strain evidence="2 3">ATCC 38327</strain>
    </source>
</reference>
<gene>
    <name evidence="2" type="ORF">AMAG_07309</name>
</gene>
<sequence length="156" mass="16126">MSAPAAGFSSTRTTIAAGAPSAGAYYMSSSSTTRAWTGGPPPPSAYAPFMVPPGAAGRPNGGKPARPPTTATATAVSESAMAVVPIKEPSTAQKVLSFVMEKFLSHFLQGFFFGVVGGTKEYVTWRGGLWRIMRGQPPPVAVRPPLREASKAAVAK</sequence>
<evidence type="ECO:0000256" key="1">
    <source>
        <dbReference type="SAM" id="MobiDB-lite"/>
    </source>
</evidence>
<proteinExistence type="predicted"/>
<name>A0A0L0SHR4_ALLM3</name>
<dbReference type="Proteomes" id="UP000054350">
    <property type="component" value="Unassembled WGS sequence"/>
</dbReference>
<feature type="region of interest" description="Disordered" evidence="1">
    <location>
        <begin position="31"/>
        <end position="74"/>
    </location>
</feature>
<accession>A0A0L0SHR4</accession>
<evidence type="ECO:0000313" key="3">
    <source>
        <dbReference type="Proteomes" id="UP000054350"/>
    </source>
</evidence>
<protein>
    <submittedName>
        <fullName evidence="2">Uncharacterized protein</fullName>
    </submittedName>
</protein>
<dbReference type="AlphaFoldDB" id="A0A0L0SHR4"/>
<reference evidence="3" key="2">
    <citation type="submission" date="2009-11" db="EMBL/GenBank/DDBJ databases">
        <title>The Genome Sequence of Allomyces macrogynus strain ATCC 38327.</title>
        <authorList>
            <consortium name="The Broad Institute Genome Sequencing Platform"/>
            <person name="Russ C."/>
            <person name="Cuomo C."/>
            <person name="Shea T."/>
            <person name="Young S.K."/>
            <person name="Zeng Q."/>
            <person name="Koehrsen M."/>
            <person name="Haas B."/>
            <person name="Borodovsky M."/>
            <person name="Guigo R."/>
            <person name="Alvarado L."/>
            <person name="Berlin A."/>
            <person name="Borenstein D."/>
            <person name="Chen Z."/>
            <person name="Engels R."/>
            <person name="Freedman E."/>
            <person name="Gellesch M."/>
            <person name="Goldberg J."/>
            <person name="Griggs A."/>
            <person name="Gujja S."/>
            <person name="Heiman D."/>
            <person name="Hepburn T."/>
            <person name="Howarth C."/>
            <person name="Jen D."/>
            <person name="Larson L."/>
            <person name="Lewis B."/>
            <person name="Mehta T."/>
            <person name="Park D."/>
            <person name="Pearson M."/>
            <person name="Roberts A."/>
            <person name="Saif S."/>
            <person name="Shenoy N."/>
            <person name="Sisk P."/>
            <person name="Stolte C."/>
            <person name="Sykes S."/>
            <person name="Walk T."/>
            <person name="White J."/>
            <person name="Yandava C."/>
            <person name="Burger G."/>
            <person name="Gray M.W."/>
            <person name="Holland P.W.H."/>
            <person name="King N."/>
            <person name="Lang F.B.F."/>
            <person name="Roger A.J."/>
            <person name="Ruiz-Trillo I."/>
            <person name="Lander E."/>
            <person name="Nusbaum C."/>
        </authorList>
    </citation>
    <scope>NUCLEOTIDE SEQUENCE [LARGE SCALE GENOMIC DNA]</scope>
    <source>
        <strain evidence="3">ATCC 38327</strain>
    </source>
</reference>
<dbReference type="OrthoDB" id="5578131at2759"/>
<keyword evidence="3" id="KW-1185">Reference proteome</keyword>
<organism evidence="2 3">
    <name type="scientific">Allomyces macrogynus (strain ATCC 38327)</name>
    <name type="common">Allomyces javanicus var. macrogynus</name>
    <dbReference type="NCBI Taxonomy" id="578462"/>
    <lineage>
        <taxon>Eukaryota</taxon>
        <taxon>Fungi</taxon>
        <taxon>Fungi incertae sedis</taxon>
        <taxon>Blastocladiomycota</taxon>
        <taxon>Blastocladiomycetes</taxon>
        <taxon>Blastocladiales</taxon>
        <taxon>Blastocladiaceae</taxon>
        <taxon>Allomyces</taxon>
    </lineage>
</organism>